<keyword evidence="2" id="KW-1185">Reference proteome</keyword>
<dbReference type="STRING" id="584787.GCA_001247655_00649"/>
<dbReference type="Pfam" id="PF06526">
    <property type="entry name" value="DUF1107"/>
    <property type="match status" value="1"/>
</dbReference>
<dbReference type="Proteomes" id="UP000268033">
    <property type="component" value="Unassembled WGS sequence"/>
</dbReference>
<dbReference type="Gene3D" id="3.30.1910.10">
    <property type="entry name" value="so0334 like domain"/>
    <property type="match status" value="1"/>
</dbReference>
<evidence type="ECO:0000313" key="2">
    <source>
        <dbReference type="Proteomes" id="UP000268033"/>
    </source>
</evidence>
<dbReference type="AlphaFoldDB" id="A0A3N1P6V7"/>
<evidence type="ECO:0000313" key="1">
    <source>
        <dbReference type="EMBL" id="ROQ24275.1"/>
    </source>
</evidence>
<name>A0A3N1P6V7_9GAMM</name>
<reference evidence="1 2" key="1">
    <citation type="submission" date="2018-11" db="EMBL/GenBank/DDBJ databases">
        <title>Genomic Encyclopedia of Type Strains, Phase IV (KMG-IV): sequencing the most valuable type-strain genomes for metagenomic binning, comparative biology and taxonomic classification.</title>
        <authorList>
            <person name="Goeker M."/>
        </authorList>
    </citation>
    <scope>NUCLEOTIDE SEQUENCE [LARGE SCALE GENOMIC DNA]</scope>
    <source>
        <strain evidence="1 2">DSM 21945</strain>
    </source>
</reference>
<organism evidence="1 2">
    <name type="scientific">Gallaecimonas pentaromativorans</name>
    <dbReference type="NCBI Taxonomy" id="584787"/>
    <lineage>
        <taxon>Bacteria</taxon>
        <taxon>Pseudomonadati</taxon>
        <taxon>Pseudomonadota</taxon>
        <taxon>Gammaproteobacteria</taxon>
        <taxon>Enterobacterales</taxon>
        <taxon>Gallaecimonadaceae</taxon>
        <taxon>Gallaecimonas</taxon>
    </lineage>
</organism>
<accession>A0A3N1P6V7</accession>
<dbReference type="RefSeq" id="WP_050659561.1">
    <property type="nucleotide sequence ID" value="NZ_JBLXAC010000010.1"/>
</dbReference>
<sequence>MRRFPQYHVKQVAKHVAAFFEGVIWIKGVGAFRFQRGRMLPPGRPSTEKLRVVAEVNRHITSLRSPA</sequence>
<dbReference type="InterPro" id="IPR009491">
    <property type="entry name" value="DUF1107"/>
</dbReference>
<comment type="caution">
    <text evidence="1">The sequence shown here is derived from an EMBL/GenBank/DDBJ whole genome shotgun (WGS) entry which is preliminary data.</text>
</comment>
<dbReference type="EMBL" id="RJUL01000007">
    <property type="protein sequence ID" value="ROQ24275.1"/>
    <property type="molecule type" value="Genomic_DNA"/>
</dbReference>
<protein>
    <submittedName>
        <fullName evidence="1">Uncharacterized protein DUF1107</fullName>
    </submittedName>
</protein>
<dbReference type="OrthoDB" id="5588896at2"/>
<gene>
    <name evidence="1" type="ORF">EDC28_107157</name>
</gene>
<proteinExistence type="predicted"/>